<dbReference type="AlphaFoldDB" id="A0A1T4QBK0"/>
<keyword evidence="2" id="KW-1185">Reference proteome</keyword>
<organism evidence="1 2">
    <name type="scientific">Cetobacterium ceti</name>
    <dbReference type="NCBI Taxonomy" id="180163"/>
    <lineage>
        <taxon>Bacteria</taxon>
        <taxon>Fusobacteriati</taxon>
        <taxon>Fusobacteriota</taxon>
        <taxon>Fusobacteriia</taxon>
        <taxon>Fusobacteriales</taxon>
        <taxon>Fusobacteriaceae</taxon>
        <taxon>Cetobacterium</taxon>
    </lineage>
</organism>
<dbReference type="RefSeq" id="WP_078694698.1">
    <property type="nucleotide sequence ID" value="NZ_FUWX01000021.1"/>
</dbReference>
<accession>A0A1T4QBK0</accession>
<reference evidence="1 2" key="1">
    <citation type="submission" date="2017-02" db="EMBL/GenBank/DDBJ databases">
        <authorList>
            <person name="Peterson S.W."/>
        </authorList>
    </citation>
    <scope>NUCLEOTIDE SEQUENCE [LARGE SCALE GENOMIC DNA]</scope>
    <source>
        <strain evidence="1 2">ATCC 700028</strain>
    </source>
</reference>
<dbReference type="STRING" id="180163.SAMN02745174_02260"/>
<evidence type="ECO:0000313" key="2">
    <source>
        <dbReference type="Proteomes" id="UP000191153"/>
    </source>
</evidence>
<name>A0A1T4QBK0_9FUSO</name>
<proteinExistence type="predicted"/>
<protein>
    <submittedName>
        <fullName evidence="1">Uncharacterized protein</fullName>
    </submittedName>
</protein>
<evidence type="ECO:0000313" key="1">
    <source>
        <dbReference type="EMBL" id="SKA01170.1"/>
    </source>
</evidence>
<gene>
    <name evidence="1" type="ORF">SAMN02745174_02260</name>
</gene>
<sequence>MKLKKLNNLKNKNKEIIKLDKEKNIIRIQDVETNENIATVDYKINPLGALTLLLQHNFIIRKGDRNAE</sequence>
<dbReference type="EMBL" id="FUWX01000021">
    <property type="protein sequence ID" value="SKA01170.1"/>
    <property type="molecule type" value="Genomic_DNA"/>
</dbReference>
<dbReference type="Proteomes" id="UP000191153">
    <property type="component" value="Unassembled WGS sequence"/>
</dbReference>